<reference evidence="3" key="1">
    <citation type="journal article" date="2020" name="bioRxiv">
        <title>A rank-normalized archaeal taxonomy based on genome phylogeny resolves widespread incomplete and uneven classifications.</title>
        <authorList>
            <person name="Rinke C."/>
            <person name="Chuvochina M."/>
            <person name="Mussig A.J."/>
            <person name="Chaumeil P.-A."/>
            <person name="Waite D.W."/>
            <person name="Whitman W.B."/>
            <person name="Parks D.H."/>
            <person name="Hugenholtz P."/>
        </authorList>
    </citation>
    <scope>NUCLEOTIDE SEQUENCE [LARGE SCALE GENOMIC DNA]</scope>
</reference>
<dbReference type="CDD" id="cd21695">
    <property type="entry name" value="GINS_B_archaea_Gins51"/>
    <property type="match status" value="1"/>
</dbReference>
<comment type="caution">
    <text evidence="2">The sequence shown here is derived from an EMBL/GenBank/DDBJ whole genome shotgun (WGS) entry which is preliminary data.</text>
</comment>
<dbReference type="Pfam" id="PF22090">
    <property type="entry name" value="Gins51_C"/>
    <property type="match status" value="1"/>
</dbReference>
<evidence type="ECO:0000313" key="2">
    <source>
        <dbReference type="EMBL" id="HIH08101.1"/>
    </source>
</evidence>
<organism evidence="2 3">
    <name type="scientific">Candidatus Iainarchaeum sp</name>
    <dbReference type="NCBI Taxonomy" id="3101447"/>
    <lineage>
        <taxon>Archaea</taxon>
        <taxon>Candidatus Iainarchaeota</taxon>
        <taxon>Candidatus Iainarchaeia</taxon>
        <taxon>Candidatus Iainarchaeales</taxon>
        <taxon>Candidatus Iainarchaeaceae</taxon>
        <taxon>Candidatus Iainarchaeum</taxon>
    </lineage>
</organism>
<dbReference type="InterPro" id="IPR054314">
    <property type="entry name" value="Gins51_C"/>
</dbReference>
<evidence type="ECO:0000313" key="3">
    <source>
        <dbReference type="Proteomes" id="UP000577419"/>
    </source>
</evidence>
<proteinExistence type="predicted"/>
<gene>
    <name evidence="2" type="ORF">HA237_01890</name>
</gene>
<dbReference type="CDD" id="cd11714">
    <property type="entry name" value="GINS_A_archaea"/>
    <property type="match status" value="1"/>
</dbReference>
<evidence type="ECO:0000259" key="1">
    <source>
        <dbReference type="Pfam" id="PF22090"/>
    </source>
</evidence>
<accession>A0A7J4IRG7</accession>
<dbReference type="AlphaFoldDB" id="A0A7J4IRG7"/>
<dbReference type="Gene3D" id="3.40.5.50">
    <property type="match status" value="1"/>
</dbReference>
<sequence>MDLSFDEIRRIHRLEKNTSQLVEVEKEFYNELHAFLQKEKQAYLESLKDFSVSDTRRFSNLKKMVEEIFSMREKKLLNKALIASRTKEASEEHMALQEKELFKKMLELLEEHGALLNGLFENEAAEKKPSKDLNNLSVRILSDIPEFVGSDMKEYGPYRKGQKVAIPLKIAKLLESRKLGEVVREG</sequence>
<dbReference type="EMBL" id="DUFG01000013">
    <property type="protein sequence ID" value="HIH08101.1"/>
    <property type="molecule type" value="Genomic_DNA"/>
</dbReference>
<feature type="domain" description="Gins51 C-terminal" evidence="1">
    <location>
        <begin position="138"/>
        <end position="182"/>
    </location>
</feature>
<protein>
    <submittedName>
        <fullName evidence="2">DNA replication complex GINS family protein</fullName>
    </submittedName>
</protein>
<dbReference type="Proteomes" id="UP000577419">
    <property type="component" value="Unassembled WGS sequence"/>
</dbReference>
<name>A0A7J4IRG7_9ARCH</name>